<proteinExistence type="predicted"/>
<keyword evidence="2" id="KW-0808">Transferase</keyword>
<evidence type="ECO:0000313" key="2">
    <source>
        <dbReference type="EMBL" id="BAD52524.1"/>
    </source>
</evidence>
<keyword evidence="2" id="KW-0418">Kinase</keyword>
<evidence type="ECO:0000256" key="1">
    <source>
        <dbReference type="SAM" id="MobiDB-lite"/>
    </source>
</evidence>
<dbReference type="EMBL" id="AP002844">
    <property type="protein sequence ID" value="BAD52524.1"/>
    <property type="molecule type" value="Genomic_DNA"/>
</dbReference>
<gene>
    <name evidence="2" type="primary">P0410E03.13</name>
</gene>
<accession>Q5ZE17</accession>
<reference evidence="2" key="1">
    <citation type="journal article" date="2002" name="Nature">
        <title>The genome sequence and structure of rice chromosome 1.</title>
        <authorList>
            <person name="Sasaki T."/>
            <person name="Matsumoto T."/>
            <person name="Yamamoto K."/>
            <person name="Sakata K."/>
            <person name="Baba T."/>
            <person name="Katayose Y."/>
            <person name="Wu J."/>
            <person name="Niimura Y."/>
            <person name="Cheng Z."/>
            <person name="Nagamura Y."/>
            <person name="Antonio B.A."/>
            <person name="Kanamori H."/>
            <person name="Hosokawa S."/>
            <person name="Masukawa M."/>
            <person name="Arikawa K."/>
            <person name="Chiden Y."/>
            <person name="Hayashi M."/>
            <person name="Okamoto M."/>
            <person name="Ando T."/>
            <person name="Aoki H."/>
            <person name="Arita K."/>
            <person name="Hamada M."/>
            <person name="Harada C."/>
            <person name="Hijishita S."/>
            <person name="Honda M."/>
            <person name="Ichikawa Y."/>
            <person name="Idonuma A."/>
            <person name="Iijima M."/>
            <person name="Ikeda M."/>
            <person name="Ikeno M."/>
            <person name="Itoh S."/>
            <person name="Itoh T."/>
            <person name="Itoh Y."/>
            <person name="Itoh Y."/>
            <person name="Iwabuchi A."/>
            <person name="Kamiya K."/>
            <person name="Karasawa W."/>
            <person name="Katagiri S."/>
            <person name="Kikuta A."/>
            <person name="Kobayashi N."/>
            <person name="Kono I."/>
            <person name="Machita K."/>
            <person name="Maehara T."/>
            <person name="Mizuno H."/>
            <person name="Mizubayashi T."/>
            <person name="Mukai Y."/>
            <person name="Nagasaki H."/>
            <person name="Nakashima M."/>
            <person name="Nakama Y."/>
            <person name="Nakamichi Y."/>
            <person name="Nakamura M."/>
            <person name="Namiki N."/>
            <person name="Negishi M."/>
            <person name="Ohta I."/>
            <person name="Ono N."/>
            <person name="Saji S."/>
            <person name="Sakai K."/>
            <person name="Shibata M."/>
            <person name="Shimokawa T."/>
            <person name="Shomura A."/>
            <person name="Song J."/>
            <person name="Takazaki Y."/>
            <person name="Terasawa K."/>
            <person name="Tsuji K."/>
            <person name="Waki K."/>
            <person name="Yamagata H."/>
            <person name="Yamane H."/>
            <person name="Yoshiki S."/>
            <person name="Yoshihara R."/>
            <person name="Yukawa K."/>
            <person name="Zhong H."/>
            <person name="Iwama H."/>
            <person name="Endo T."/>
            <person name="Ito H."/>
            <person name="Hahn J.H."/>
            <person name="Kim H.I."/>
            <person name="Eun M.Y."/>
            <person name="Yano M."/>
            <person name="Jiang J."/>
            <person name="Gojobori T."/>
        </authorList>
    </citation>
    <scope>NUCLEOTIDE SEQUENCE [LARGE SCALE GENOMIC DNA]</scope>
</reference>
<feature type="compositionally biased region" description="Basic and acidic residues" evidence="1">
    <location>
        <begin position="51"/>
        <end position="63"/>
    </location>
</feature>
<feature type="region of interest" description="Disordered" evidence="1">
    <location>
        <begin position="51"/>
        <end position="111"/>
    </location>
</feature>
<dbReference type="AlphaFoldDB" id="Q5ZE17"/>
<dbReference type="GO" id="GO:0016301">
    <property type="term" value="F:kinase activity"/>
    <property type="evidence" value="ECO:0007669"/>
    <property type="project" value="UniProtKB-KW"/>
</dbReference>
<dbReference type="Proteomes" id="UP000817658">
    <property type="component" value="Chromosome 1"/>
</dbReference>
<sequence>MATKKMEKEGRRRKWRGWIEKQPNSVNKGGKDDVLRKYKWWKMLEASRRYMKKEGREEEDRQGDGAGSGRLASGAVERGGRRSRYRSRAASASSSSSAASSPVTLMELSSHRPNSKTLVEAGVVPDMVEELYIRKVDDEPLRNKAMAVAVLANVVNTSIDRDSRIPPCIIRVTAHANSLAAVVSVVKENHRGHSILELPD</sequence>
<name>Q5ZE17_ORYSJ</name>
<feature type="compositionally biased region" description="Low complexity" evidence="1">
    <location>
        <begin position="88"/>
        <end position="101"/>
    </location>
</feature>
<organism evidence="2">
    <name type="scientific">Oryza sativa subsp. japonica</name>
    <name type="common">Rice</name>
    <dbReference type="NCBI Taxonomy" id="39947"/>
    <lineage>
        <taxon>Eukaryota</taxon>
        <taxon>Viridiplantae</taxon>
        <taxon>Streptophyta</taxon>
        <taxon>Embryophyta</taxon>
        <taxon>Tracheophyta</taxon>
        <taxon>Spermatophyta</taxon>
        <taxon>Magnoliopsida</taxon>
        <taxon>Liliopsida</taxon>
        <taxon>Poales</taxon>
        <taxon>Poaceae</taxon>
        <taxon>BOP clade</taxon>
        <taxon>Oryzoideae</taxon>
        <taxon>Oryzeae</taxon>
        <taxon>Oryzinae</taxon>
        <taxon>Oryza</taxon>
        <taxon>Oryza sativa</taxon>
    </lineage>
</organism>
<protein>
    <submittedName>
        <fullName evidence="2">MAP kinase-like protein</fullName>
    </submittedName>
</protein>
<feature type="region of interest" description="Disordered" evidence="1">
    <location>
        <begin position="1"/>
        <end position="31"/>
    </location>
</feature>
<feature type="compositionally biased region" description="Basic and acidic residues" evidence="1">
    <location>
        <begin position="1"/>
        <end position="10"/>
    </location>
</feature>